<keyword evidence="1" id="KW-0812">Transmembrane</keyword>
<keyword evidence="1" id="KW-0472">Membrane</keyword>
<keyword evidence="1" id="KW-1133">Transmembrane helix</keyword>
<dbReference type="EMBL" id="JBHRYQ010000001">
    <property type="protein sequence ID" value="MFC3812519.1"/>
    <property type="molecule type" value="Genomic_DNA"/>
</dbReference>
<feature type="transmembrane region" description="Helical" evidence="1">
    <location>
        <begin position="12"/>
        <end position="32"/>
    </location>
</feature>
<organism evidence="2 3">
    <name type="scientific">Lacihabitans lacunae</name>
    <dbReference type="NCBI Taxonomy" id="1028214"/>
    <lineage>
        <taxon>Bacteria</taxon>
        <taxon>Pseudomonadati</taxon>
        <taxon>Bacteroidota</taxon>
        <taxon>Cytophagia</taxon>
        <taxon>Cytophagales</taxon>
        <taxon>Leadbetterellaceae</taxon>
        <taxon>Lacihabitans</taxon>
    </lineage>
</organism>
<feature type="transmembrane region" description="Helical" evidence="1">
    <location>
        <begin position="68"/>
        <end position="87"/>
    </location>
</feature>
<name>A0ABV7YZC4_9BACT</name>
<evidence type="ECO:0000313" key="3">
    <source>
        <dbReference type="Proteomes" id="UP001595616"/>
    </source>
</evidence>
<evidence type="ECO:0000256" key="1">
    <source>
        <dbReference type="SAM" id="Phobius"/>
    </source>
</evidence>
<accession>A0ABV7YZC4</accession>
<proteinExistence type="predicted"/>
<protein>
    <recommendedName>
        <fullName evidence="4">DUF4131 domain-containing protein</fullName>
    </recommendedName>
</protein>
<keyword evidence="3" id="KW-1185">Reference proteome</keyword>
<dbReference type="PROSITE" id="PS51257">
    <property type="entry name" value="PROKAR_LIPOPROTEIN"/>
    <property type="match status" value="1"/>
</dbReference>
<reference evidence="3" key="1">
    <citation type="journal article" date="2019" name="Int. J. Syst. Evol. Microbiol.">
        <title>The Global Catalogue of Microorganisms (GCM) 10K type strain sequencing project: providing services to taxonomists for standard genome sequencing and annotation.</title>
        <authorList>
            <consortium name="The Broad Institute Genomics Platform"/>
            <consortium name="The Broad Institute Genome Sequencing Center for Infectious Disease"/>
            <person name="Wu L."/>
            <person name="Ma J."/>
        </authorList>
    </citation>
    <scope>NUCLEOTIDE SEQUENCE [LARGE SCALE GENOMIC DNA]</scope>
    <source>
        <strain evidence="3">CECT 7956</strain>
    </source>
</reference>
<dbReference type="Proteomes" id="UP001595616">
    <property type="component" value="Unassembled WGS sequence"/>
</dbReference>
<dbReference type="RefSeq" id="WP_379839401.1">
    <property type="nucleotide sequence ID" value="NZ_JBHRYQ010000001.1"/>
</dbReference>
<sequence length="192" mass="22177">MKFKPLYSSIPVLVLGLLITYLLFLTGCGGIVEIYSSIFLAAILIMYVVGYSLYSIATHFDNKTKINWRPLLLSLIFIGLIFIFNYFDSEKFNSKVILKATNNKAYGTIDIRLRENNKVEFYYGHIEEKCSCEGEYLLKGDTIQIKGIQKSNRLETFDRYLITNEYVIPIKEGKLEQDTSKYLKRFGEANAR</sequence>
<evidence type="ECO:0000313" key="2">
    <source>
        <dbReference type="EMBL" id="MFC3812519.1"/>
    </source>
</evidence>
<comment type="caution">
    <text evidence="2">The sequence shown here is derived from an EMBL/GenBank/DDBJ whole genome shotgun (WGS) entry which is preliminary data.</text>
</comment>
<evidence type="ECO:0008006" key="4">
    <source>
        <dbReference type="Google" id="ProtNLM"/>
    </source>
</evidence>
<feature type="transmembrane region" description="Helical" evidence="1">
    <location>
        <begin position="38"/>
        <end position="56"/>
    </location>
</feature>
<gene>
    <name evidence="2" type="ORF">ACFOOI_17800</name>
</gene>